<sequence>MDLANLSSLSRYNKGYKFLLTCIDVLSKFAWVILLKNKSGRTLLQAVKKKFIIRTEARSDSYRQGGRNLLINYFRIIEKIKGSIFFTTNNETKASVVERFNRTLKSKMWKYFTHRNSLRYIDILPNLVKGYNHSYHRSIKLPPVEVTKDNDDRVWRTLYPGININASFKFNVGDRVRISKSKLKFEKGYLPNWSEEIFIIIKRKAKPVPVYKLTDWGGEPIEEHQRVGDVHVPLLRVVRIGTRKAGEHTSIVKGNWIQYHPLTNITDTGPIRFTVQGSMDDYIDLSQTILHVRAKIVQANGCDLQNDANVGPANLMLQTLFSEVDVSLNDRLVTPSTNTYHYRSMLETLLSYGPDAKESQLTGSLFYKDTPGKMDSFYPNAAADVANHGLRARSQYTRNSNTVDLVGPLHCDLFFQDKILMGGGGVELKLKLHRSKNEFCLLSSQAVADFKVRIVEASIFMRHVKVHPQVALGHAKALERGTAKYPNLPKRLVIGCVDSEAFNGSYNRNPFNFHHHDLNFIALYVDGEQLPWKPLRPNFGDGQYIMAYQTLFSGLNTMFSDKGNHIDRYDYGHGYTLYAFDMTPDLANGGHFNLRKNGKVRLEMQFDRALVRTVNVIVYAEYDAIVEMDKTRFFPSDCLPRERFPFPRAFIANTDKADKPGSHSVAMYFDDNGADFFDSFGRTPEECSPYFEHFLKKHSNIIQWNKKRLQGFMSTVCGQYCFFFLLHRCRNLSMNTIIRKFTDDPSFNDSLVNDFITKRYSLDLKVSDHEYIVLQIAKKLTDKYY</sequence>
<dbReference type="Proteomes" id="UP001152320">
    <property type="component" value="Chromosome 18"/>
</dbReference>
<gene>
    <name evidence="2" type="ORF">HOLleu_35108</name>
</gene>
<evidence type="ECO:0000313" key="3">
    <source>
        <dbReference type="Proteomes" id="UP001152320"/>
    </source>
</evidence>
<dbReference type="PANTHER" id="PTHR46585">
    <property type="entry name" value="INTEGRASE CORE DOMAIN CONTAINING PROTEIN"/>
    <property type="match status" value="1"/>
</dbReference>
<dbReference type="Gene3D" id="3.30.420.10">
    <property type="entry name" value="Ribonuclease H-like superfamily/Ribonuclease H"/>
    <property type="match status" value="1"/>
</dbReference>
<organism evidence="2 3">
    <name type="scientific">Holothuria leucospilota</name>
    <name type="common">Black long sea cucumber</name>
    <name type="synonym">Mertensiothuria leucospilota</name>
    <dbReference type="NCBI Taxonomy" id="206669"/>
    <lineage>
        <taxon>Eukaryota</taxon>
        <taxon>Metazoa</taxon>
        <taxon>Echinodermata</taxon>
        <taxon>Eleutherozoa</taxon>
        <taxon>Echinozoa</taxon>
        <taxon>Holothuroidea</taxon>
        <taxon>Aspidochirotacea</taxon>
        <taxon>Aspidochirotida</taxon>
        <taxon>Holothuriidae</taxon>
        <taxon>Holothuria</taxon>
    </lineage>
</organism>
<reference evidence="2" key="1">
    <citation type="submission" date="2021-10" db="EMBL/GenBank/DDBJ databases">
        <title>Tropical sea cucumber genome reveals ecological adaptation and Cuvierian tubules defense mechanism.</title>
        <authorList>
            <person name="Chen T."/>
        </authorList>
    </citation>
    <scope>NUCLEOTIDE SEQUENCE</scope>
    <source>
        <strain evidence="2">Nanhai2018</strain>
        <tissue evidence="2">Muscle</tissue>
    </source>
</reference>
<dbReference type="InterPro" id="IPR036397">
    <property type="entry name" value="RNaseH_sf"/>
</dbReference>
<dbReference type="PROSITE" id="PS50994">
    <property type="entry name" value="INTEGRASE"/>
    <property type="match status" value="1"/>
</dbReference>
<proteinExistence type="predicted"/>
<dbReference type="PANTHER" id="PTHR46585:SF1">
    <property type="entry name" value="CHROMO DOMAIN-CONTAINING PROTEIN"/>
    <property type="match status" value="1"/>
</dbReference>
<dbReference type="SUPFAM" id="SSF53098">
    <property type="entry name" value="Ribonuclease H-like"/>
    <property type="match status" value="1"/>
</dbReference>
<evidence type="ECO:0000259" key="1">
    <source>
        <dbReference type="PROSITE" id="PS50994"/>
    </source>
</evidence>
<dbReference type="InterPro" id="IPR012337">
    <property type="entry name" value="RNaseH-like_sf"/>
</dbReference>
<name>A0A9Q0YST0_HOLLE</name>
<feature type="domain" description="Integrase catalytic" evidence="1">
    <location>
        <begin position="1"/>
        <end position="151"/>
    </location>
</feature>
<dbReference type="OrthoDB" id="413361at2759"/>
<dbReference type="Gene3D" id="3.40.395.10">
    <property type="entry name" value="Adenoviral Proteinase, Chain A"/>
    <property type="match status" value="1"/>
</dbReference>
<dbReference type="EMBL" id="JAIZAY010000018">
    <property type="protein sequence ID" value="KAJ8025021.1"/>
    <property type="molecule type" value="Genomic_DNA"/>
</dbReference>
<protein>
    <recommendedName>
        <fullName evidence="1">Integrase catalytic domain-containing protein</fullName>
    </recommendedName>
</protein>
<accession>A0A9Q0YST0</accession>
<dbReference type="InterPro" id="IPR001584">
    <property type="entry name" value="Integrase_cat-core"/>
</dbReference>
<evidence type="ECO:0000313" key="2">
    <source>
        <dbReference type="EMBL" id="KAJ8025021.1"/>
    </source>
</evidence>
<comment type="caution">
    <text evidence="2">The sequence shown here is derived from an EMBL/GenBank/DDBJ whole genome shotgun (WGS) entry which is preliminary data.</text>
</comment>
<dbReference type="GO" id="GO:0015074">
    <property type="term" value="P:DNA integration"/>
    <property type="evidence" value="ECO:0007669"/>
    <property type="project" value="InterPro"/>
</dbReference>
<dbReference type="AlphaFoldDB" id="A0A9Q0YST0"/>
<keyword evidence="3" id="KW-1185">Reference proteome</keyword>
<dbReference type="GO" id="GO:0003676">
    <property type="term" value="F:nucleic acid binding"/>
    <property type="evidence" value="ECO:0007669"/>
    <property type="project" value="InterPro"/>
</dbReference>